<keyword evidence="6" id="KW-0057">Aromatic amino acid biosynthesis</keyword>
<dbReference type="InterPro" id="IPR011060">
    <property type="entry name" value="RibuloseP-bd_barrel"/>
</dbReference>
<comment type="similarity">
    <text evidence="9">Belongs to the TrpA family.</text>
</comment>
<evidence type="ECO:0000256" key="1">
    <source>
        <dbReference type="ARBA" id="ARBA00004733"/>
    </source>
</evidence>
<dbReference type="CDD" id="cd04724">
    <property type="entry name" value="Tryptophan_synthase_alpha"/>
    <property type="match status" value="1"/>
</dbReference>
<reference evidence="10 11" key="1">
    <citation type="submission" date="2018-02" db="EMBL/GenBank/DDBJ databases">
        <title>Genomic Encyclopedia of Archaeal and Bacterial Type Strains, Phase II (KMG-II): from individual species to whole genera.</title>
        <authorList>
            <person name="Goeker M."/>
        </authorList>
    </citation>
    <scope>NUCLEOTIDE SEQUENCE [LARGE SCALE GENOMIC DNA]</scope>
    <source>
        <strain evidence="10 11">DSM 3808</strain>
    </source>
</reference>
<evidence type="ECO:0000256" key="4">
    <source>
        <dbReference type="ARBA" id="ARBA00022605"/>
    </source>
</evidence>
<accession>A0A2S6HM52</accession>
<gene>
    <name evidence="10" type="ORF">BXY41_11472</name>
</gene>
<dbReference type="InterPro" id="IPR013785">
    <property type="entry name" value="Aldolase_TIM"/>
</dbReference>
<dbReference type="RefSeq" id="WP_170072524.1">
    <property type="nucleotide sequence ID" value="NZ_PTJA01000014.1"/>
</dbReference>
<keyword evidence="4" id="KW-0028">Amino-acid biosynthesis</keyword>
<dbReference type="NCBIfam" id="TIGR00262">
    <property type="entry name" value="trpA"/>
    <property type="match status" value="1"/>
</dbReference>
<comment type="catalytic activity">
    <reaction evidence="8">
        <text>(1S,2R)-1-C-(indol-3-yl)glycerol 3-phosphate + L-serine = D-glyceraldehyde 3-phosphate + L-tryptophan + H2O</text>
        <dbReference type="Rhea" id="RHEA:10532"/>
        <dbReference type="ChEBI" id="CHEBI:15377"/>
        <dbReference type="ChEBI" id="CHEBI:33384"/>
        <dbReference type="ChEBI" id="CHEBI:57912"/>
        <dbReference type="ChEBI" id="CHEBI:58866"/>
        <dbReference type="ChEBI" id="CHEBI:59776"/>
        <dbReference type="EC" id="4.2.1.20"/>
    </reaction>
</comment>
<comment type="subunit">
    <text evidence="2">Tetramer of two alpha and two beta chains.</text>
</comment>
<comment type="caution">
    <text evidence="10">The sequence shown here is derived from an EMBL/GenBank/DDBJ whole genome shotgun (WGS) entry which is preliminary data.</text>
</comment>
<comment type="pathway">
    <text evidence="1">Amino-acid biosynthesis; L-tryptophan biosynthesis; L-tryptophan from chorismate: step 5/5.</text>
</comment>
<dbReference type="EC" id="4.2.1.20" evidence="3"/>
<dbReference type="GO" id="GO:0004834">
    <property type="term" value="F:tryptophan synthase activity"/>
    <property type="evidence" value="ECO:0007669"/>
    <property type="project" value="UniProtKB-EC"/>
</dbReference>
<evidence type="ECO:0000256" key="7">
    <source>
        <dbReference type="ARBA" id="ARBA00023239"/>
    </source>
</evidence>
<evidence type="ECO:0000256" key="8">
    <source>
        <dbReference type="ARBA" id="ARBA00049047"/>
    </source>
</evidence>
<keyword evidence="11" id="KW-1185">Reference proteome</keyword>
<dbReference type="EMBL" id="PTJA01000014">
    <property type="protein sequence ID" value="PPK78569.1"/>
    <property type="molecule type" value="Genomic_DNA"/>
</dbReference>
<evidence type="ECO:0000256" key="3">
    <source>
        <dbReference type="ARBA" id="ARBA00012043"/>
    </source>
</evidence>
<dbReference type="SUPFAM" id="SSF51366">
    <property type="entry name" value="Ribulose-phoshate binding barrel"/>
    <property type="match status" value="1"/>
</dbReference>
<dbReference type="Gene3D" id="3.20.20.70">
    <property type="entry name" value="Aldolase class I"/>
    <property type="match status" value="1"/>
</dbReference>
<sequence length="231" mass="26301">MKHLAFYIPLHYPDRERFFEILQLLDERGAGYVEVGIPVSDPYMDGEIIRETNKVILKQGLTGEDIAASLKEIRSRFRFKVVIMTYQEGVERFFLTQIPHELYDGFICVNGDYPAEILHDPIKVLSQSQSNDELKQALEHNHLFAYVVSGEGKTGSFDKLPDQYIEVVKRVKTFTSIPAFVGFGIKSAADVDMVMNNGADGAIIGTEFIRRYQQGGFDTLKSYIDELKRAY</sequence>
<keyword evidence="7" id="KW-0456">Lyase</keyword>
<dbReference type="PANTHER" id="PTHR43406">
    <property type="entry name" value="TRYPTOPHAN SYNTHASE, ALPHA CHAIN"/>
    <property type="match status" value="1"/>
</dbReference>
<protein>
    <recommendedName>
        <fullName evidence="3">tryptophan synthase</fullName>
        <ecNumber evidence="3">4.2.1.20</ecNumber>
    </recommendedName>
</protein>
<dbReference type="PANTHER" id="PTHR43406:SF1">
    <property type="entry name" value="TRYPTOPHAN SYNTHASE ALPHA CHAIN, CHLOROPLASTIC"/>
    <property type="match status" value="1"/>
</dbReference>
<keyword evidence="5" id="KW-0822">Tryptophan biosynthesis</keyword>
<evidence type="ECO:0000313" key="11">
    <source>
        <dbReference type="Proteomes" id="UP000237749"/>
    </source>
</evidence>
<evidence type="ECO:0000256" key="6">
    <source>
        <dbReference type="ARBA" id="ARBA00023141"/>
    </source>
</evidence>
<dbReference type="AlphaFoldDB" id="A0A2S6HM52"/>
<name>A0A2S6HM52_9FIRM</name>
<dbReference type="UniPathway" id="UPA00035">
    <property type="reaction ID" value="UER00044"/>
</dbReference>
<proteinExistence type="inferred from homology"/>
<evidence type="ECO:0000256" key="9">
    <source>
        <dbReference type="RuleBase" id="RU003662"/>
    </source>
</evidence>
<evidence type="ECO:0000313" key="10">
    <source>
        <dbReference type="EMBL" id="PPK78569.1"/>
    </source>
</evidence>
<evidence type="ECO:0000256" key="5">
    <source>
        <dbReference type="ARBA" id="ARBA00022822"/>
    </source>
</evidence>
<dbReference type="InterPro" id="IPR002028">
    <property type="entry name" value="Trp_synthase_suA"/>
</dbReference>
<dbReference type="GO" id="GO:0005829">
    <property type="term" value="C:cytosol"/>
    <property type="evidence" value="ECO:0007669"/>
    <property type="project" value="TreeGrafter"/>
</dbReference>
<dbReference type="Proteomes" id="UP000237749">
    <property type="component" value="Unassembled WGS sequence"/>
</dbReference>
<evidence type="ECO:0000256" key="2">
    <source>
        <dbReference type="ARBA" id="ARBA00011270"/>
    </source>
</evidence>
<organism evidence="10 11">
    <name type="scientific">Lacrimispora xylanisolvens</name>
    <dbReference type="NCBI Taxonomy" id="384636"/>
    <lineage>
        <taxon>Bacteria</taxon>
        <taxon>Bacillati</taxon>
        <taxon>Bacillota</taxon>
        <taxon>Clostridia</taxon>
        <taxon>Lachnospirales</taxon>
        <taxon>Lachnospiraceae</taxon>
        <taxon>Lacrimispora</taxon>
    </lineage>
</organism>
<dbReference type="Pfam" id="PF00290">
    <property type="entry name" value="Trp_syntA"/>
    <property type="match status" value="1"/>
</dbReference>